<dbReference type="Gene3D" id="3.90.220.20">
    <property type="entry name" value="DNA methylase specificity domains"/>
    <property type="match status" value="1"/>
</dbReference>
<dbReference type="SUPFAM" id="SSF116734">
    <property type="entry name" value="DNA methylase specificity domain"/>
    <property type="match status" value="1"/>
</dbReference>
<evidence type="ECO:0008006" key="6">
    <source>
        <dbReference type="Google" id="ProtNLM"/>
    </source>
</evidence>
<protein>
    <recommendedName>
        <fullName evidence="6">Type I restriction modification DNA specificity domain protein</fullName>
    </recommendedName>
</protein>
<reference evidence="4 5" key="1">
    <citation type="journal article" date="2016" name="ISME J.">
        <title>Chasing the elusive Euryarchaeota class WSA2: genomes reveal a uniquely fastidious methyl-reducing methanogen.</title>
        <authorList>
            <person name="Nobu M.K."/>
            <person name="Narihiro T."/>
            <person name="Kuroda K."/>
            <person name="Mei R."/>
            <person name="Liu W.T."/>
        </authorList>
    </citation>
    <scope>NUCLEOTIDE SEQUENCE [LARGE SCALE GENOMIC DNA]</scope>
    <source>
        <strain evidence="4">ADurb1013_Bin02101</strain>
    </source>
</reference>
<evidence type="ECO:0000313" key="4">
    <source>
        <dbReference type="EMBL" id="KYC52873.1"/>
    </source>
</evidence>
<dbReference type="GO" id="GO:0003677">
    <property type="term" value="F:DNA binding"/>
    <property type="evidence" value="ECO:0007669"/>
    <property type="project" value="UniProtKB-KW"/>
</dbReference>
<name>A0A150J6K3_9EURY</name>
<dbReference type="InterPro" id="IPR044946">
    <property type="entry name" value="Restrct_endonuc_typeI_TRD_sf"/>
</dbReference>
<organism evidence="4 5">
    <name type="scientific">Candidatus Methanofastidiosum methylothiophilum</name>
    <dbReference type="NCBI Taxonomy" id="1705564"/>
    <lineage>
        <taxon>Archaea</taxon>
        <taxon>Methanobacteriati</taxon>
        <taxon>Methanobacteriota</taxon>
        <taxon>Stenosarchaea group</taxon>
        <taxon>Candidatus Methanofastidiosia</taxon>
        <taxon>Candidatus Methanofastidiosales</taxon>
        <taxon>Candidatus Methanofastidiosaceae</taxon>
        <taxon>Candidatus Methanofastidiosum</taxon>
    </lineage>
</organism>
<keyword evidence="1" id="KW-0680">Restriction system</keyword>
<proteinExistence type="predicted"/>
<feature type="region of interest" description="Disordered" evidence="3">
    <location>
        <begin position="1"/>
        <end position="29"/>
    </location>
</feature>
<evidence type="ECO:0000256" key="1">
    <source>
        <dbReference type="ARBA" id="ARBA00022747"/>
    </source>
</evidence>
<dbReference type="Proteomes" id="UP000092420">
    <property type="component" value="Unassembled WGS sequence"/>
</dbReference>
<gene>
    <name evidence="4" type="ORF">AN188_01542</name>
</gene>
<dbReference type="AlphaFoldDB" id="A0A150J6K3"/>
<accession>A0A150J6K3</accession>
<comment type="caution">
    <text evidence="4">The sequence shown here is derived from an EMBL/GenBank/DDBJ whole genome shotgun (WGS) entry which is preliminary data.</text>
</comment>
<evidence type="ECO:0000256" key="3">
    <source>
        <dbReference type="SAM" id="MobiDB-lite"/>
    </source>
</evidence>
<evidence type="ECO:0000313" key="5">
    <source>
        <dbReference type="Proteomes" id="UP000092420"/>
    </source>
</evidence>
<evidence type="ECO:0000256" key="2">
    <source>
        <dbReference type="ARBA" id="ARBA00023125"/>
    </source>
</evidence>
<dbReference type="EMBL" id="LNJB01000035">
    <property type="protein sequence ID" value="KYC52873.1"/>
    <property type="molecule type" value="Genomic_DNA"/>
</dbReference>
<dbReference type="GO" id="GO:0009307">
    <property type="term" value="P:DNA restriction-modification system"/>
    <property type="evidence" value="ECO:0007669"/>
    <property type="project" value="UniProtKB-KW"/>
</dbReference>
<sequence length="57" mass="6384">MKNNNTLKSIVFDSKTMTPTTNNIPPQGYKMTELGPLPEEWEVTRLGEVAEVNYGKA</sequence>
<feature type="compositionally biased region" description="Polar residues" evidence="3">
    <location>
        <begin position="15"/>
        <end position="25"/>
    </location>
</feature>
<keyword evidence="2" id="KW-0238">DNA-binding</keyword>